<accession>A0A6J6QHV1</accession>
<dbReference type="InterPro" id="IPR043128">
    <property type="entry name" value="Rev_trsase/Diguanyl_cyclase"/>
</dbReference>
<dbReference type="EMBL" id="CAEZXS010000175">
    <property type="protein sequence ID" value="CAB4708398.1"/>
    <property type="molecule type" value="Genomic_DNA"/>
</dbReference>
<dbReference type="PROSITE" id="PS50887">
    <property type="entry name" value="GGDEF"/>
    <property type="match status" value="1"/>
</dbReference>
<protein>
    <submittedName>
        <fullName evidence="2">Unannotated protein</fullName>
    </submittedName>
</protein>
<gene>
    <name evidence="2" type="ORF">UFOPK2582_01296</name>
    <name evidence="3" type="ORF">UFOPK3046_01539</name>
    <name evidence="4" type="ORF">UFOPK4354_01406</name>
</gene>
<dbReference type="EMBL" id="CAFBQW010000172">
    <property type="protein sequence ID" value="CAB5068138.1"/>
    <property type="molecule type" value="Genomic_DNA"/>
</dbReference>
<sequence>MTVLLPPRSVVVERLDEMIASQDSNSSAQPAAYLVGIDDYEALSASDQSGTEAAMEEIAARLDRLVRTADVLGLIEPGLFVLVAAAVAPASAGAVMERIRGAIALPMEIAGQPLSVLVHVAVSFFVAGDSAESMLTQAGVELNHLRDSSRKE</sequence>
<organism evidence="2">
    <name type="scientific">freshwater metagenome</name>
    <dbReference type="NCBI Taxonomy" id="449393"/>
    <lineage>
        <taxon>unclassified sequences</taxon>
        <taxon>metagenomes</taxon>
        <taxon>ecological metagenomes</taxon>
    </lineage>
</organism>
<dbReference type="EMBL" id="CAFAAQ010000167">
    <property type="protein sequence ID" value="CAB4817154.1"/>
    <property type="molecule type" value="Genomic_DNA"/>
</dbReference>
<dbReference type="Gene3D" id="3.30.70.270">
    <property type="match status" value="1"/>
</dbReference>
<evidence type="ECO:0000259" key="1">
    <source>
        <dbReference type="PROSITE" id="PS50887"/>
    </source>
</evidence>
<dbReference type="Pfam" id="PF00990">
    <property type="entry name" value="GGDEF"/>
    <property type="match status" value="1"/>
</dbReference>
<dbReference type="SUPFAM" id="SSF55073">
    <property type="entry name" value="Nucleotide cyclase"/>
    <property type="match status" value="1"/>
</dbReference>
<evidence type="ECO:0000313" key="3">
    <source>
        <dbReference type="EMBL" id="CAB4817154.1"/>
    </source>
</evidence>
<proteinExistence type="predicted"/>
<evidence type="ECO:0000313" key="2">
    <source>
        <dbReference type="EMBL" id="CAB4708398.1"/>
    </source>
</evidence>
<dbReference type="AlphaFoldDB" id="A0A6J6QHV1"/>
<reference evidence="2" key="1">
    <citation type="submission" date="2020-05" db="EMBL/GenBank/DDBJ databases">
        <authorList>
            <person name="Chiriac C."/>
            <person name="Salcher M."/>
            <person name="Ghai R."/>
            <person name="Kavagutti S V."/>
        </authorList>
    </citation>
    <scope>NUCLEOTIDE SEQUENCE</scope>
</reference>
<evidence type="ECO:0000313" key="4">
    <source>
        <dbReference type="EMBL" id="CAB5068138.1"/>
    </source>
</evidence>
<dbReference type="InterPro" id="IPR000160">
    <property type="entry name" value="GGDEF_dom"/>
</dbReference>
<dbReference type="InterPro" id="IPR029787">
    <property type="entry name" value="Nucleotide_cyclase"/>
</dbReference>
<name>A0A6J6QHV1_9ZZZZ</name>
<feature type="domain" description="GGDEF" evidence="1">
    <location>
        <begin position="28"/>
        <end position="152"/>
    </location>
</feature>